<gene>
    <name evidence="13" type="ORF">DFR27_1710</name>
</gene>
<dbReference type="InterPro" id="IPR017871">
    <property type="entry name" value="ABC_transporter-like_CS"/>
</dbReference>
<keyword evidence="5" id="KW-0813">Transport</keyword>
<dbReference type="FunFam" id="3.40.50.300:FF:000056">
    <property type="entry name" value="Cell division ATP-binding protein FtsE"/>
    <property type="match status" value="1"/>
</dbReference>
<dbReference type="Gene3D" id="3.30.70.260">
    <property type="match status" value="1"/>
</dbReference>
<name>A0A3M0A257_9GAMM</name>
<keyword evidence="7" id="KW-0547">Nucleotide-binding</keyword>
<dbReference type="InterPro" id="IPR050086">
    <property type="entry name" value="MetN_ABC_transporter-like"/>
</dbReference>
<comment type="function">
    <text evidence="1">Part of the ABC transporter FtsEX involved in cellular division. Important for assembly or stability of the septal ring.</text>
</comment>
<dbReference type="OrthoDB" id="9802264at2"/>
<dbReference type="InterPro" id="IPR003593">
    <property type="entry name" value="AAA+_ATPase"/>
</dbReference>
<dbReference type="CDD" id="cd03258">
    <property type="entry name" value="ABC_MetN_methionine_transporter"/>
    <property type="match status" value="1"/>
</dbReference>
<proteinExistence type="inferred from homology"/>
<keyword evidence="10" id="KW-0029">Amino-acid transport</keyword>
<dbReference type="InterPro" id="IPR041701">
    <property type="entry name" value="MetN_ABC"/>
</dbReference>
<dbReference type="Gene3D" id="3.40.50.300">
    <property type="entry name" value="P-loop containing nucleotide triphosphate hydrolases"/>
    <property type="match status" value="1"/>
</dbReference>
<keyword evidence="14" id="KW-1185">Reference proteome</keyword>
<evidence type="ECO:0000256" key="3">
    <source>
        <dbReference type="ARBA" id="ARBA00005417"/>
    </source>
</evidence>
<evidence type="ECO:0000256" key="4">
    <source>
        <dbReference type="ARBA" id="ARBA00020019"/>
    </source>
</evidence>
<dbReference type="SMART" id="SM00930">
    <property type="entry name" value="NIL"/>
    <property type="match status" value="1"/>
</dbReference>
<dbReference type="EMBL" id="REFJ01000004">
    <property type="protein sequence ID" value="RMA79271.1"/>
    <property type="molecule type" value="Genomic_DNA"/>
</dbReference>
<evidence type="ECO:0000259" key="12">
    <source>
        <dbReference type="PROSITE" id="PS50893"/>
    </source>
</evidence>
<dbReference type="Pfam" id="PF00005">
    <property type="entry name" value="ABC_tran"/>
    <property type="match status" value="1"/>
</dbReference>
<keyword evidence="11" id="KW-0472">Membrane</keyword>
<feature type="domain" description="ABC transporter" evidence="12">
    <location>
        <begin position="2"/>
        <end position="241"/>
    </location>
</feature>
<evidence type="ECO:0000256" key="7">
    <source>
        <dbReference type="ARBA" id="ARBA00022741"/>
    </source>
</evidence>
<dbReference type="SUPFAM" id="SSF55021">
    <property type="entry name" value="ACT-like"/>
    <property type="match status" value="1"/>
</dbReference>
<evidence type="ECO:0000313" key="13">
    <source>
        <dbReference type="EMBL" id="RMA79271.1"/>
    </source>
</evidence>
<dbReference type="PROSITE" id="PS50893">
    <property type="entry name" value="ABC_TRANSPORTER_2"/>
    <property type="match status" value="1"/>
</dbReference>
<dbReference type="SMART" id="SM00382">
    <property type="entry name" value="AAA"/>
    <property type="match status" value="1"/>
</dbReference>
<dbReference type="GO" id="GO:0006865">
    <property type="term" value="P:amino acid transport"/>
    <property type="evidence" value="ECO:0007669"/>
    <property type="project" value="UniProtKB-KW"/>
</dbReference>
<dbReference type="InterPro" id="IPR045865">
    <property type="entry name" value="ACT-like_dom_sf"/>
</dbReference>
<dbReference type="GO" id="GO:0005886">
    <property type="term" value="C:plasma membrane"/>
    <property type="evidence" value="ECO:0007669"/>
    <property type="project" value="UniProtKB-SubCell"/>
</dbReference>
<dbReference type="PANTHER" id="PTHR43166">
    <property type="entry name" value="AMINO ACID IMPORT ATP-BINDING PROTEIN"/>
    <property type="match status" value="1"/>
</dbReference>
<accession>A0A3M0A257</accession>
<dbReference type="Proteomes" id="UP000267187">
    <property type="component" value="Unassembled WGS sequence"/>
</dbReference>
<dbReference type="InterPro" id="IPR018449">
    <property type="entry name" value="NIL_domain"/>
</dbReference>
<dbReference type="PANTHER" id="PTHR43166:SF30">
    <property type="entry name" value="METHIONINE IMPORT ATP-BINDING PROTEIN METN"/>
    <property type="match status" value="1"/>
</dbReference>
<keyword evidence="8 13" id="KW-0067">ATP-binding</keyword>
<dbReference type="GO" id="GO:0005524">
    <property type="term" value="F:ATP binding"/>
    <property type="evidence" value="ECO:0007669"/>
    <property type="project" value="UniProtKB-KW"/>
</dbReference>
<evidence type="ECO:0000256" key="5">
    <source>
        <dbReference type="ARBA" id="ARBA00022448"/>
    </source>
</evidence>
<dbReference type="InterPro" id="IPR027417">
    <property type="entry name" value="P-loop_NTPase"/>
</dbReference>
<comment type="similarity">
    <text evidence="3">Belongs to the ABC transporter superfamily.</text>
</comment>
<dbReference type="PROSITE" id="PS00211">
    <property type="entry name" value="ABC_TRANSPORTER_1"/>
    <property type="match status" value="1"/>
</dbReference>
<evidence type="ECO:0000256" key="10">
    <source>
        <dbReference type="ARBA" id="ARBA00022970"/>
    </source>
</evidence>
<evidence type="ECO:0000256" key="11">
    <source>
        <dbReference type="ARBA" id="ARBA00023136"/>
    </source>
</evidence>
<dbReference type="RefSeq" id="WP_121877032.1">
    <property type="nucleotide sequence ID" value="NZ_REFJ01000004.1"/>
</dbReference>
<evidence type="ECO:0000256" key="6">
    <source>
        <dbReference type="ARBA" id="ARBA00022475"/>
    </source>
</evidence>
<dbReference type="GO" id="GO:0016887">
    <property type="term" value="F:ATP hydrolysis activity"/>
    <property type="evidence" value="ECO:0007669"/>
    <property type="project" value="InterPro"/>
</dbReference>
<evidence type="ECO:0000256" key="1">
    <source>
        <dbReference type="ARBA" id="ARBA00002579"/>
    </source>
</evidence>
<comment type="caution">
    <text evidence="13">The sequence shown here is derived from an EMBL/GenBank/DDBJ whole genome shotgun (WGS) entry which is preliminary data.</text>
</comment>
<dbReference type="SUPFAM" id="SSF52540">
    <property type="entry name" value="P-loop containing nucleoside triphosphate hydrolases"/>
    <property type="match status" value="1"/>
</dbReference>
<organism evidence="13 14">
    <name type="scientific">Umboniibacter marinipuniceus</name>
    <dbReference type="NCBI Taxonomy" id="569599"/>
    <lineage>
        <taxon>Bacteria</taxon>
        <taxon>Pseudomonadati</taxon>
        <taxon>Pseudomonadota</taxon>
        <taxon>Gammaproteobacteria</taxon>
        <taxon>Cellvibrionales</taxon>
        <taxon>Cellvibrionaceae</taxon>
        <taxon>Umboniibacter</taxon>
    </lineage>
</organism>
<dbReference type="AlphaFoldDB" id="A0A3M0A257"/>
<reference evidence="13 14" key="1">
    <citation type="submission" date="2018-10" db="EMBL/GenBank/DDBJ databases">
        <title>Genomic Encyclopedia of Type Strains, Phase IV (KMG-IV): sequencing the most valuable type-strain genomes for metagenomic binning, comparative biology and taxonomic classification.</title>
        <authorList>
            <person name="Goeker M."/>
        </authorList>
    </citation>
    <scope>NUCLEOTIDE SEQUENCE [LARGE SCALE GENOMIC DNA]</scope>
    <source>
        <strain evidence="13 14">DSM 25080</strain>
    </source>
</reference>
<evidence type="ECO:0000313" key="14">
    <source>
        <dbReference type="Proteomes" id="UP000267187"/>
    </source>
</evidence>
<evidence type="ECO:0000256" key="2">
    <source>
        <dbReference type="ARBA" id="ARBA00004417"/>
    </source>
</evidence>
<dbReference type="Pfam" id="PF09383">
    <property type="entry name" value="NIL"/>
    <property type="match status" value="1"/>
</dbReference>
<evidence type="ECO:0000256" key="8">
    <source>
        <dbReference type="ARBA" id="ARBA00022840"/>
    </source>
</evidence>
<comment type="subcellular location">
    <subcellularLocation>
        <location evidence="2">Cell inner membrane</location>
        <topology evidence="2">Peripheral membrane protein</topology>
    </subcellularLocation>
</comment>
<protein>
    <recommendedName>
        <fullName evidence="4">Cell division ATP-binding protein FtsE</fullName>
    </recommendedName>
</protein>
<sequence>MIELVNVSKTFSVGQQQISALDDVNLTVPAGCIMGVIGSSGAGKSTLIRCVNGLECVTTGSVVVDGTDLTALGEKGLRLARREIGMIFQHFNLLSSRTVYDNIAFPLELQGASAEEINAAVEPLLTLTGLSAKSSQYPSQLSGGQKQRVAIARALAAKPKVLLCDEATSALDPHTTQSILALLRDINRELGITILLITHEMEVVKTVCDRVAIISDGKIVEENDVPSFFVHPKTDLARDFVKSALHEKLPKAIEAKLKRASSGNDEPIIRISFLGGNASTPLISQLSRDCEVDLSIMQSSLELLNGQTMGFLTAQLSGSDENVSKAIRQLKHEANITVEVLGYVV</sequence>
<evidence type="ECO:0000256" key="9">
    <source>
        <dbReference type="ARBA" id="ARBA00022967"/>
    </source>
</evidence>
<dbReference type="InterPro" id="IPR003439">
    <property type="entry name" value="ABC_transporter-like_ATP-bd"/>
</dbReference>
<keyword evidence="9" id="KW-1278">Translocase</keyword>
<keyword evidence="6" id="KW-1003">Cell membrane</keyword>